<keyword evidence="6 10" id="KW-0732">Signal</keyword>
<dbReference type="Pfam" id="PF15129">
    <property type="entry name" value="ALKL1_2"/>
    <property type="match status" value="1"/>
</dbReference>
<keyword evidence="4" id="KW-0202">Cytokine</keyword>
<evidence type="ECO:0000256" key="4">
    <source>
        <dbReference type="ARBA" id="ARBA00022514"/>
    </source>
</evidence>
<dbReference type="GO" id="GO:0005615">
    <property type="term" value="C:extracellular space"/>
    <property type="evidence" value="ECO:0007669"/>
    <property type="project" value="UniProtKB-KW"/>
</dbReference>
<dbReference type="EMBL" id="JAFDVH010000013">
    <property type="protein sequence ID" value="KAG7466511.1"/>
    <property type="molecule type" value="Genomic_DNA"/>
</dbReference>
<dbReference type="InterPro" id="IPR029364">
    <property type="entry name" value="ALKL1/2"/>
</dbReference>
<dbReference type="GO" id="GO:0030298">
    <property type="term" value="F:receptor signaling protein tyrosine kinase activator activity"/>
    <property type="evidence" value="ECO:0007669"/>
    <property type="project" value="InterPro"/>
</dbReference>
<keyword evidence="7" id="KW-0472">Membrane</keyword>
<evidence type="ECO:0000256" key="3">
    <source>
        <dbReference type="ARBA" id="ARBA00022475"/>
    </source>
</evidence>
<evidence type="ECO:0000313" key="12">
    <source>
        <dbReference type="Proteomes" id="UP001046870"/>
    </source>
</evidence>
<organism evidence="11 12">
    <name type="scientific">Megalops atlanticus</name>
    <name type="common">Tarpon</name>
    <name type="synonym">Clupea gigantea</name>
    <dbReference type="NCBI Taxonomy" id="7932"/>
    <lineage>
        <taxon>Eukaryota</taxon>
        <taxon>Metazoa</taxon>
        <taxon>Chordata</taxon>
        <taxon>Craniata</taxon>
        <taxon>Vertebrata</taxon>
        <taxon>Euteleostomi</taxon>
        <taxon>Actinopterygii</taxon>
        <taxon>Neopterygii</taxon>
        <taxon>Teleostei</taxon>
        <taxon>Elopiformes</taxon>
        <taxon>Megalopidae</taxon>
        <taxon>Megalops</taxon>
    </lineage>
</organism>
<accession>A0A9D3PRC9</accession>
<evidence type="ECO:0000256" key="7">
    <source>
        <dbReference type="ARBA" id="ARBA00023136"/>
    </source>
</evidence>
<dbReference type="OrthoDB" id="9807651at2759"/>
<comment type="similarity">
    <text evidence="9">Belongs to the ALKAL family.</text>
</comment>
<evidence type="ECO:0000256" key="2">
    <source>
        <dbReference type="ARBA" id="ARBA00004613"/>
    </source>
</evidence>
<comment type="caution">
    <text evidence="11">The sequence shown here is derived from an EMBL/GenBank/DDBJ whole genome shotgun (WGS) entry which is preliminary data.</text>
</comment>
<dbReference type="AlphaFoldDB" id="A0A9D3PRC9"/>
<dbReference type="GO" id="GO:0005886">
    <property type="term" value="C:plasma membrane"/>
    <property type="evidence" value="ECO:0007669"/>
    <property type="project" value="UniProtKB-SubCell"/>
</dbReference>
<dbReference type="GO" id="GO:0030971">
    <property type="term" value="F:receptor tyrosine kinase binding"/>
    <property type="evidence" value="ECO:0007669"/>
    <property type="project" value="InterPro"/>
</dbReference>
<name>A0A9D3PRC9_MEGAT</name>
<evidence type="ECO:0000256" key="1">
    <source>
        <dbReference type="ARBA" id="ARBA00004236"/>
    </source>
</evidence>
<dbReference type="PANTHER" id="PTHR28676">
    <property type="entry name" value="ALK AND LTK LIGAND 2-RELATED"/>
    <property type="match status" value="1"/>
</dbReference>
<protein>
    <recommendedName>
        <fullName evidence="13">ALK and LTK ligand 2</fullName>
    </recommendedName>
</protein>
<dbReference type="PANTHER" id="PTHR28676:SF2">
    <property type="entry name" value="ALK AND LTK LIGAND 2"/>
    <property type="match status" value="1"/>
</dbReference>
<evidence type="ECO:0000256" key="6">
    <source>
        <dbReference type="ARBA" id="ARBA00022729"/>
    </source>
</evidence>
<feature type="signal peptide" evidence="10">
    <location>
        <begin position="1"/>
        <end position="22"/>
    </location>
</feature>
<dbReference type="GO" id="GO:0070374">
    <property type="term" value="P:positive regulation of ERK1 and ERK2 cascade"/>
    <property type="evidence" value="ECO:0007669"/>
    <property type="project" value="TreeGrafter"/>
</dbReference>
<proteinExistence type="inferred from homology"/>
<gene>
    <name evidence="11" type="ORF">MATL_G00165510</name>
</gene>
<evidence type="ECO:0000256" key="9">
    <source>
        <dbReference type="ARBA" id="ARBA00033741"/>
    </source>
</evidence>
<keyword evidence="3" id="KW-1003">Cell membrane</keyword>
<evidence type="ECO:0000256" key="5">
    <source>
        <dbReference type="ARBA" id="ARBA00022525"/>
    </source>
</evidence>
<dbReference type="GO" id="GO:0005125">
    <property type="term" value="F:cytokine activity"/>
    <property type="evidence" value="ECO:0007669"/>
    <property type="project" value="UniProtKB-KW"/>
</dbReference>
<keyword evidence="5" id="KW-0964">Secreted</keyword>
<evidence type="ECO:0000313" key="11">
    <source>
        <dbReference type="EMBL" id="KAG7466511.1"/>
    </source>
</evidence>
<evidence type="ECO:0008006" key="13">
    <source>
        <dbReference type="Google" id="ProtNLM"/>
    </source>
</evidence>
<keyword evidence="12" id="KW-1185">Reference proteome</keyword>
<comment type="subcellular location">
    <subcellularLocation>
        <location evidence="1">Cell membrane</location>
    </subcellularLocation>
    <subcellularLocation>
        <location evidence="2">Secreted</location>
    </subcellularLocation>
</comment>
<reference evidence="11" key="1">
    <citation type="submission" date="2021-01" db="EMBL/GenBank/DDBJ databases">
        <authorList>
            <person name="Zahm M."/>
            <person name="Roques C."/>
            <person name="Cabau C."/>
            <person name="Klopp C."/>
            <person name="Donnadieu C."/>
            <person name="Jouanno E."/>
            <person name="Lampietro C."/>
            <person name="Louis A."/>
            <person name="Herpin A."/>
            <person name="Echchiki A."/>
            <person name="Berthelot C."/>
            <person name="Parey E."/>
            <person name="Roest-Crollius H."/>
            <person name="Braasch I."/>
            <person name="Postlethwait J."/>
            <person name="Bobe J."/>
            <person name="Montfort J."/>
            <person name="Bouchez O."/>
            <person name="Begum T."/>
            <person name="Mejri S."/>
            <person name="Adams A."/>
            <person name="Chen W.-J."/>
            <person name="Guiguen Y."/>
        </authorList>
    </citation>
    <scope>NUCLEOTIDE SEQUENCE</scope>
    <source>
        <strain evidence="11">YG-15Mar2019-1</strain>
        <tissue evidence="11">Brain</tissue>
    </source>
</reference>
<dbReference type="GO" id="GO:0070378">
    <property type="term" value="P:positive regulation of ERK5 cascade"/>
    <property type="evidence" value="ECO:0007669"/>
    <property type="project" value="TreeGrafter"/>
</dbReference>
<evidence type="ECO:0000256" key="10">
    <source>
        <dbReference type="SAM" id="SignalP"/>
    </source>
</evidence>
<evidence type="ECO:0000256" key="8">
    <source>
        <dbReference type="ARBA" id="ARBA00023157"/>
    </source>
</evidence>
<feature type="chain" id="PRO_5039308571" description="ALK and LTK ligand 2" evidence="10">
    <location>
        <begin position="23"/>
        <end position="153"/>
    </location>
</feature>
<sequence>MSAQRTPVYMGLILLIFTAGYSKQNAAPTNSRDGRSLFELIMDKVRHVKQHRPGDTDDLKYSSTKEDYSFDAKEVHRFKSYPDDHVLEVFPRDLRQKEKFLQHLTGPLYFSPKCRKHFNRLYHNTRDCTIPAYYKRCARLLTRLAGSQRCTEG</sequence>
<keyword evidence="8" id="KW-1015">Disulfide bond</keyword>
<dbReference type="Proteomes" id="UP001046870">
    <property type="component" value="Chromosome 13"/>
</dbReference>